<organism evidence="1 2">
    <name type="scientific">Laccaria amethystina LaAM-08-1</name>
    <dbReference type="NCBI Taxonomy" id="1095629"/>
    <lineage>
        <taxon>Eukaryota</taxon>
        <taxon>Fungi</taxon>
        <taxon>Dikarya</taxon>
        <taxon>Basidiomycota</taxon>
        <taxon>Agaricomycotina</taxon>
        <taxon>Agaricomycetes</taxon>
        <taxon>Agaricomycetidae</taxon>
        <taxon>Agaricales</taxon>
        <taxon>Agaricineae</taxon>
        <taxon>Hydnangiaceae</taxon>
        <taxon>Laccaria</taxon>
    </lineage>
</organism>
<evidence type="ECO:0000313" key="1">
    <source>
        <dbReference type="EMBL" id="KIK04186.1"/>
    </source>
</evidence>
<sequence length="67" mass="7637">MVKSRMIPGMPPNLHHEDPPKCKFCVLGKQMKTPVPKHREEGPGHRATRKLEKVWVDLSGSHVKSRT</sequence>
<accession>A0A0C9XGV3</accession>
<keyword evidence="2" id="KW-1185">Reference proteome</keyword>
<protein>
    <submittedName>
        <fullName evidence="1">Uncharacterized protein</fullName>
    </submittedName>
</protein>
<name>A0A0C9XGV3_9AGAR</name>
<dbReference type="OrthoDB" id="2713924at2759"/>
<evidence type="ECO:0000313" key="2">
    <source>
        <dbReference type="Proteomes" id="UP000054477"/>
    </source>
</evidence>
<reference evidence="2" key="2">
    <citation type="submission" date="2015-01" db="EMBL/GenBank/DDBJ databases">
        <title>Evolutionary Origins and Diversification of the Mycorrhizal Mutualists.</title>
        <authorList>
            <consortium name="DOE Joint Genome Institute"/>
            <consortium name="Mycorrhizal Genomics Consortium"/>
            <person name="Kohler A."/>
            <person name="Kuo A."/>
            <person name="Nagy L.G."/>
            <person name="Floudas D."/>
            <person name="Copeland A."/>
            <person name="Barry K.W."/>
            <person name="Cichocki N."/>
            <person name="Veneault-Fourrey C."/>
            <person name="LaButti K."/>
            <person name="Lindquist E.A."/>
            <person name="Lipzen A."/>
            <person name="Lundell T."/>
            <person name="Morin E."/>
            <person name="Murat C."/>
            <person name="Riley R."/>
            <person name="Ohm R."/>
            <person name="Sun H."/>
            <person name="Tunlid A."/>
            <person name="Henrissat B."/>
            <person name="Grigoriev I.V."/>
            <person name="Hibbett D.S."/>
            <person name="Martin F."/>
        </authorList>
    </citation>
    <scope>NUCLEOTIDE SEQUENCE [LARGE SCALE GENOMIC DNA]</scope>
    <source>
        <strain evidence="2">LaAM-08-1</strain>
    </source>
</reference>
<reference evidence="1 2" key="1">
    <citation type="submission" date="2014-04" db="EMBL/GenBank/DDBJ databases">
        <authorList>
            <consortium name="DOE Joint Genome Institute"/>
            <person name="Kuo A."/>
            <person name="Kohler A."/>
            <person name="Nagy L.G."/>
            <person name="Floudas D."/>
            <person name="Copeland A."/>
            <person name="Barry K.W."/>
            <person name="Cichocki N."/>
            <person name="Veneault-Fourrey C."/>
            <person name="LaButti K."/>
            <person name="Lindquist E.A."/>
            <person name="Lipzen A."/>
            <person name="Lundell T."/>
            <person name="Morin E."/>
            <person name="Murat C."/>
            <person name="Sun H."/>
            <person name="Tunlid A."/>
            <person name="Henrissat B."/>
            <person name="Grigoriev I.V."/>
            <person name="Hibbett D.S."/>
            <person name="Martin F."/>
            <person name="Nordberg H.P."/>
            <person name="Cantor M.N."/>
            <person name="Hua S.X."/>
        </authorList>
    </citation>
    <scope>NUCLEOTIDE SEQUENCE [LARGE SCALE GENOMIC DNA]</scope>
    <source>
        <strain evidence="1 2">LaAM-08-1</strain>
    </source>
</reference>
<gene>
    <name evidence="1" type="ORF">K443DRAFT_130987</name>
</gene>
<dbReference type="AlphaFoldDB" id="A0A0C9XGV3"/>
<dbReference type="HOGENOM" id="CLU_2812788_0_0_1"/>
<proteinExistence type="predicted"/>
<dbReference type="Proteomes" id="UP000054477">
    <property type="component" value="Unassembled WGS sequence"/>
</dbReference>
<dbReference type="EMBL" id="KN838572">
    <property type="protein sequence ID" value="KIK04186.1"/>
    <property type="molecule type" value="Genomic_DNA"/>
</dbReference>